<reference evidence="5 6" key="1">
    <citation type="submission" date="2016-04" db="EMBL/GenBank/DDBJ databases">
        <title>Draft genome of Fonsecaea erecta CBS 125763.</title>
        <authorList>
            <person name="Weiss V.A."/>
            <person name="Vicente V.A."/>
            <person name="Raittz R.T."/>
            <person name="Moreno L.F."/>
            <person name="De Souza E.M."/>
            <person name="Pedrosa F.O."/>
            <person name="Steffens M.B."/>
            <person name="Faoro H."/>
            <person name="Tadra-Sfeir M.Z."/>
            <person name="Najafzadeh M.J."/>
            <person name="Felipe M.S."/>
            <person name="Teixeira M."/>
            <person name="Sun J."/>
            <person name="Xi L."/>
            <person name="Gomes R."/>
            <person name="De Azevedo C.M."/>
            <person name="Salgado C.G."/>
            <person name="Da Silva M.B."/>
            <person name="Nascimento M.F."/>
            <person name="Queiroz-Telles F."/>
            <person name="Attili D.S."/>
            <person name="Gorbushina A."/>
        </authorList>
    </citation>
    <scope>NUCLEOTIDE SEQUENCE [LARGE SCALE GENOMIC DNA]</scope>
    <source>
        <strain evidence="5 6">CBS 125763</strain>
    </source>
</reference>
<dbReference type="SMART" id="SM00466">
    <property type="entry name" value="SRA"/>
    <property type="match status" value="1"/>
</dbReference>
<dbReference type="Gene3D" id="2.30.280.10">
    <property type="entry name" value="SRA-YDG"/>
    <property type="match status" value="1"/>
</dbReference>
<proteinExistence type="predicted"/>
<dbReference type="GO" id="GO:0005634">
    <property type="term" value="C:nucleus"/>
    <property type="evidence" value="ECO:0007669"/>
    <property type="project" value="UniProtKB-SubCell"/>
</dbReference>
<comment type="caution">
    <text evidence="5">The sequence shown here is derived from an EMBL/GenBank/DDBJ whole genome shotgun (WGS) entry which is preliminary data.</text>
</comment>
<organism evidence="5 6">
    <name type="scientific">Fonsecaea erecta</name>
    <dbReference type="NCBI Taxonomy" id="1367422"/>
    <lineage>
        <taxon>Eukaryota</taxon>
        <taxon>Fungi</taxon>
        <taxon>Dikarya</taxon>
        <taxon>Ascomycota</taxon>
        <taxon>Pezizomycotina</taxon>
        <taxon>Eurotiomycetes</taxon>
        <taxon>Chaetothyriomycetidae</taxon>
        <taxon>Chaetothyriales</taxon>
        <taxon>Herpotrichiellaceae</taxon>
        <taxon>Fonsecaea</taxon>
    </lineage>
</organism>
<keyword evidence="1 2" id="KW-0539">Nucleus</keyword>
<evidence type="ECO:0000313" key="6">
    <source>
        <dbReference type="Proteomes" id="UP000078343"/>
    </source>
</evidence>
<dbReference type="InterPro" id="IPR003105">
    <property type="entry name" value="SRA_YDG"/>
</dbReference>
<protein>
    <recommendedName>
        <fullName evidence="4">YDG domain-containing protein</fullName>
    </recommendedName>
</protein>
<sequence length="604" mass="69297">MASPTLRLDSRHLGDDRMTEVPGVGLVPNRPRSSGRFIDRETPQRHSQRHGSSREESHDNQIFKQESPDNAPADENGKNVVRTDSDMSTPKYYSPMQFLAEIFDRRRCELSEEVTRQAALSSNASHDQGDHMNRHRFYARDQLQNQRSNSSARRSSEPIGLKREDSTELQDEVQSDTDDASGTTSRPKKRAKSTSSGTRGGSRRRSSPPPGSGSSSPAPDERARIFQGCRCPVGFDCPKKKDDLVDCRTLVLEREKWIWDQRRKRAEDLPPDLPEEEEPFLTVQETIPIIRLLDQVRTRGRMSMAIRHTFTKIQEWIRLMQNHSMTQQILDESRVLEHLKRFLSDDYMPIRIEKGVPEHIVEDLTYLHRKWEFGDLGVLARRGLRARTLHRPLYPDPDWEWKREANDFGHGHLINGQTWCLRAEMMRDGAHAPPIAGISGTKSKGARSVVMGYHDETKQHFYADVDEGETIYYYGTALPPEGRDTKPTNIKDPVTQRVERVTKNSRGEGPTAATESLFTSYTTGRPVRVFRSFRLAKIVPWRPVTGFRYDGLYIVTAPELVKIERQIYRFKMERMTTGQGPLRHSGAPLRPESRGSQKRRRDGS</sequence>
<dbReference type="PROSITE" id="PS51015">
    <property type="entry name" value="YDG"/>
    <property type="match status" value="1"/>
</dbReference>
<dbReference type="InterPro" id="IPR036987">
    <property type="entry name" value="SRA-YDG_sf"/>
</dbReference>
<dbReference type="GeneID" id="30011863"/>
<evidence type="ECO:0000313" key="5">
    <source>
        <dbReference type="EMBL" id="OAP58605.1"/>
    </source>
</evidence>
<keyword evidence="6" id="KW-1185">Reference proteome</keyword>
<dbReference type="GO" id="GO:0044027">
    <property type="term" value="P:negative regulation of gene expression via chromosomal CpG island methylation"/>
    <property type="evidence" value="ECO:0007669"/>
    <property type="project" value="TreeGrafter"/>
</dbReference>
<evidence type="ECO:0000256" key="1">
    <source>
        <dbReference type="ARBA" id="ARBA00023242"/>
    </source>
</evidence>
<dbReference type="EMBL" id="LVYI01000006">
    <property type="protein sequence ID" value="OAP58605.1"/>
    <property type="molecule type" value="Genomic_DNA"/>
</dbReference>
<evidence type="ECO:0000256" key="2">
    <source>
        <dbReference type="PROSITE-ProRule" id="PRU00358"/>
    </source>
</evidence>
<dbReference type="Pfam" id="PF02182">
    <property type="entry name" value="SAD_SRA"/>
    <property type="match status" value="1"/>
</dbReference>
<dbReference type="RefSeq" id="XP_018691972.1">
    <property type="nucleotide sequence ID" value="XM_018839204.1"/>
</dbReference>
<dbReference type="PANTHER" id="PTHR14140">
    <property type="entry name" value="E3 UBIQUITIN-PROTEIN LIGASE UHRF-RELATED"/>
    <property type="match status" value="1"/>
</dbReference>
<feature type="compositionally biased region" description="Low complexity" evidence="3">
    <location>
        <begin position="144"/>
        <end position="153"/>
    </location>
</feature>
<name>A0A178ZHW6_9EURO</name>
<evidence type="ECO:0000259" key="4">
    <source>
        <dbReference type="PROSITE" id="PS51015"/>
    </source>
</evidence>
<dbReference type="InterPro" id="IPR015947">
    <property type="entry name" value="PUA-like_sf"/>
</dbReference>
<feature type="compositionally biased region" description="Basic and acidic residues" evidence="3">
    <location>
        <begin position="75"/>
        <end position="85"/>
    </location>
</feature>
<comment type="subcellular location">
    <subcellularLocation>
        <location evidence="2">Nucleus</location>
    </subcellularLocation>
</comment>
<dbReference type="Proteomes" id="UP000078343">
    <property type="component" value="Unassembled WGS sequence"/>
</dbReference>
<accession>A0A178ZHW6</accession>
<feature type="compositionally biased region" description="Basic and acidic residues" evidence="3">
    <location>
        <begin position="52"/>
        <end position="61"/>
    </location>
</feature>
<feature type="compositionally biased region" description="Acidic residues" evidence="3">
    <location>
        <begin position="167"/>
        <end position="179"/>
    </location>
</feature>
<feature type="region of interest" description="Disordered" evidence="3">
    <location>
        <begin position="1"/>
        <end position="92"/>
    </location>
</feature>
<dbReference type="GO" id="GO:0061630">
    <property type="term" value="F:ubiquitin protein ligase activity"/>
    <property type="evidence" value="ECO:0007669"/>
    <property type="project" value="TreeGrafter"/>
</dbReference>
<evidence type="ECO:0000256" key="3">
    <source>
        <dbReference type="SAM" id="MobiDB-lite"/>
    </source>
</evidence>
<dbReference type="PANTHER" id="PTHR14140:SF27">
    <property type="entry name" value="OS04G0289800 PROTEIN"/>
    <property type="match status" value="1"/>
</dbReference>
<gene>
    <name evidence="5" type="ORF">AYL99_07695</name>
</gene>
<feature type="compositionally biased region" description="Basic and acidic residues" evidence="3">
    <location>
        <begin position="8"/>
        <end position="19"/>
    </location>
</feature>
<dbReference type="InterPro" id="IPR045134">
    <property type="entry name" value="UHRF1/2-like"/>
</dbReference>
<dbReference type="GO" id="GO:0016567">
    <property type="term" value="P:protein ubiquitination"/>
    <property type="evidence" value="ECO:0007669"/>
    <property type="project" value="TreeGrafter"/>
</dbReference>
<feature type="compositionally biased region" description="Basic and acidic residues" evidence="3">
    <location>
        <begin position="154"/>
        <end position="166"/>
    </location>
</feature>
<feature type="region of interest" description="Disordered" evidence="3">
    <location>
        <begin position="141"/>
        <end position="221"/>
    </location>
</feature>
<dbReference type="AlphaFoldDB" id="A0A178ZHW6"/>
<dbReference type="STRING" id="1367422.A0A178ZHW6"/>
<feature type="domain" description="YDG" evidence="4">
    <location>
        <begin position="408"/>
        <end position="574"/>
    </location>
</feature>
<feature type="region of interest" description="Disordered" evidence="3">
    <location>
        <begin position="575"/>
        <end position="604"/>
    </location>
</feature>
<dbReference type="SUPFAM" id="SSF88697">
    <property type="entry name" value="PUA domain-like"/>
    <property type="match status" value="1"/>
</dbReference>
<dbReference type="OrthoDB" id="2270193at2759"/>